<dbReference type="PROSITE" id="PS00026">
    <property type="entry name" value="CHIT_BIND_I_1"/>
    <property type="match status" value="1"/>
</dbReference>
<dbReference type="Proteomes" id="UP001498476">
    <property type="component" value="Unassembled WGS sequence"/>
</dbReference>
<dbReference type="InterPro" id="IPR036861">
    <property type="entry name" value="Endochitinase-like_sf"/>
</dbReference>
<evidence type="ECO:0000256" key="6">
    <source>
        <dbReference type="ARBA" id="ARBA00022669"/>
    </source>
</evidence>
<dbReference type="PANTHER" id="PTHR11177:SF333">
    <property type="entry name" value="CHITINASE"/>
    <property type="match status" value="1"/>
</dbReference>
<evidence type="ECO:0000259" key="16">
    <source>
        <dbReference type="PROSITE" id="PS51910"/>
    </source>
</evidence>
<comment type="caution">
    <text evidence="12">Lacks conserved residue(s) required for the propagation of feature annotation.</text>
</comment>
<comment type="similarity">
    <text evidence="3">Belongs to the glycosyl hydrolase 18 family. Chitinase class V subfamily.</text>
</comment>
<evidence type="ECO:0000256" key="13">
    <source>
        <dbReference type="RuleBase" id="RU000489"/>
    </source>
</evidence>
<dbReference type="Pfam" id="PF00704">
    <property type="entry name" value="Glyco_hydro_18"/>
    <property type="match status" value="1"/>
</dbReference>
<evidence type="ECO:0000256" key="8">
    <source>
        <dbReference type="ARBA" id="ARBA00023024"/>
    </source>
</evidence>
<dbReference type="SUPFAM" id="SSF51445">
    <property type="entry name" value="(Trans)glycosidases"/>
    <property type="match status" value="1"/>
</dbReference>
<dbReference type="EC" id="3.2.1.14" evidence="4"/>
<dbReference type="Gene3D" id="3.30.60.10">
    <property type="entry name" value="Endochitinase-like"/>
    <property type="match status" value="1"/>
</dbReference>
<keyword evidence="9" id="KW-0119">Carbohydrate metabolism</keyword>
<keyword evidence="18" id="KW-1185">Reference proteome</keyword>
<keyword evidence="5" id="KW-0964">Secreted</keyword>
<dbReference type="CDD" id="cd00035">
    <property type="entry name" value="ChtBD1"/>
    <property type="match status" value="1"/>
</dbReference>
<dbReference type="InterPro" id="IPR018371">
    <property type="entry name" value="Chitin-binding_1_CS"/>
</dbReference>
<dbReference type="Pfam" id="PF00187">
    <property type="entry name" value="Chitin_bind_1"/>
    <property type="match status" value="1"/>
</dbReference>
<comment type="caution">
    <text evidence="17">The sequence shown here is derived from an EMBL/GenBank/DDBJ whole genome shotgun (WGS) entry which is preliminary data.</text>
</comment>
<evidence type="ECO:0000313" key="17">
    <source>
        <dbReference type="EMBL" id="KAK7420950.1"/>
    </source>
</evidence>
<organism evidence="17 18">
    <name type="scientific">Neonectria punicea</name>
    <dbReference type="NCBI Taxonomy" id="979145"/>
    <lineage>
        <taxon>Eukaryota</taxon>
        <taxon>Fungi</taxon>
        <taxon>Dikarya</taxon>
        <taxon>Ascomycota</taxon>
        <taxon>Pezizomycotina</taxon>
        <taxon>Sordariomycetes</taxon>
        <taxon>Hypocreomycetidae</taxon>
        <taxon>Hypocreales</taxon>
        <taxon>Nectriaceae</taxon>
        <taxon>Neonectria</taxon>
    </lineage>
</organism>
<evidence type="ECO:0000256" key="5">
    <source>
        <dbReference type="ARBA" id="ARBA00022525"/>
    </source>
</evidence>
<dbReference type="InterPro" id="IPR001223">
    <property type="entry name" value="Glyco_hydro18_cat"/>
</dbReference>
<evidence type="ECO:0000256" key="2">
    <source>
        <dbReference type="ARBA" id="ARBA00004613"/>
    </source>
</evidence>
<feature type="signal peptide" evidence="14">
    <location>
        <begin position="1"/>
        <end position="18"/>
    </location>
</feature>
<dbReference type="PROSITE" id="PS01095">
    <property type="entry name" value="GH18_1"/>
    <property type="match status" value="1"/>
</dbReference>
<evidence type="ECO:0000256" key="10">
    <source>
        <dbReference type="ARBA" id="ARBA00023295"/>
    </source>
</evidence>
<comment type="catalytic activity">
    <reaction evidence="1">
        <text>Random endo-hydrolysis of N-acetyl-beta-D-glucosaminide (1-&gt;4)-beta-linkages in chitin and chitodextrins.</text>
        <dbReference type="EC" id="3.2.1.14"/>
    </reaction>
</comment>
<keyword evidence="8" id="KW-0146">Chitin degradation</keyword>
<dbReference type="PROSITE" id="PS50941">
    <property type="entry name" value="CHIT_BIND_I_2"/>
    <property type="match status" value="1"/>
</dbReference>
<dbReference type="PROSITE" id="PS51910">
    <property type="entry name" value="GH18_2"/>
    <property type="match status" value="1"/>
</dbReference>
<keyword evidence="6 12" id="KW-0147">Chitin-binding</keyword>
<dbReference type="InterPro" id="IPR017853">
    <property type="entry name" value="GH"/>
</dbReference>
<feature type="disulfide bond" evidence="12">
    <location>
        <begin position="118"/>
        <end position="130"/>
    </location>
</feature>
<evidence type="ECO:0000256" key="4">
    <source>
        <dbReference type="ARBA" id="ARBA00012729"/>
    </source>
</evidence>
<evidence type="ECO:0000259" key="15">
    <source>
        <dbReference type="PROSITE" id="PS50941"/>
    </source>
</evidence>
<reference evidence="17 18" key="1">
    <citation type="journal article" date="2025" name="Microbiol. Resour. Announc.">
        <title>Draft genome sequences for Neonectria magnoliae and Neonectria punicea, canker pathogens of Liriodendron tulipifera and Acer saccharum in West Virginia.</title>
        <authorList>
            <person name="Petronek H.M."/>
            <person name="Kasson M.T."/>
            <person name="Metheny A.M."/>
            <person name="Stauder C.M."/>
            <person name="Lovett B."/>
            <person name="Lynch S.C."/>
            <person name="Garnas J.R."/>
            <person name="Kasson L.R."/>
            <person name="Stajich J.E."/>
        </authorList>
    </citation>
    <scope>NUCLEOTIDE SEQUENCE [LARGE SCALE GENOMIC DNA]</scope>
    <source>
        <strain evidence="17 18">NRRL 64653</strain>
    </source>
</reference>
<sequence length="535" mass="59335">MARRLLYLGFGLVSFTQALNLSTFAGQAEALLLEEATVNVSEEDAVRLLAVADEAEENDYSCTANSECKIGCCKLDEQGVGVCGLGPDFCGDDCHSTCNYKSECDPGWGAEWSNATECPLSVCCSEYGFCGTSSDFCGGVLVPSPECGQDQRTSDKRTIGYYEGWNYQRPCGNMEPEDIPLGYYTHINFAFALIDPTTFRMDVMDDGTASRYQRVSALKAKQNNLEVWIAIGGWAMNDPGPYRTTFSDLAKSESAQDAFFDSLMNFLQANDFDGVDLDWEYPLAEDRGGIPEDFDNYVNLLRRLRKRLTTAHKTYGLTLTLPASYWYLKGFNIVDMEQYLDWFNIMTYDIHGVWDSTIEALGPYAHAHTNLTEIQQALELLWRNNINPGRVVLGLGFYGRSFTMKDPGCLDAGCEFTEGAEGGECTGTPGVLSAAEINKIIDNGATVKFDETAGVKIVTWDSTQWVSWDDAETLKIKIEYANQRCLGGTMVWAIDLDDGTLIDALGENIKRRKEEVTEISPQLTCFGTGELKEEL</sequence>
<feature type="domain" description="Chitin-binding type-1" evidence="15">
    <location>
        <begin position="101"/>
        <end position="149"/>
    </location>
</feature>
<feature type="chain" id="PRO_5046344309" description="chitinase" evidence="14">
    <location>
        <begin position="19"/>
        <end position="535"/>
    </location>
</feature>
<dbReference type="InterPro" id="IPR029070">
    <property type="entry name" value="Chitinase_insertion_sf"/>
</dbReference>
<dbReference type="EMBL" id="JAZAVJ010000026">
    <property type="protein sequence ID" value="KAK7420950.1"/>
    <property type="molecule type" value="Genomic_DNA"/>
</dbReference>
<feature type="domain" description="GH18" evidence="16">
    <location>
        <begin position="156"/>
        <end position="512"/>
    </location>
</feature>
<name>A0ABR1HJ83_9HYPO</name>
<comment type="subcellular location">
    <subcellularLocation>
        <location evidence="2">Secreted</location>
    </subcellularLocation>
</comment>
<dbReference type="SUPFAM" id="SSF57016">
    <property type="entry name" value="Plant lectins/antimicrobial peptides"/>
    <property type="match status" value="1"/>
</dbReference>
<proteinExistence type="inferred from homology"/>
<evidence type="ECO:0000313" key="18">
    <source>
        <dbReference type="Proteomes" id="UP001498476"/>
    </source>
</evidence>
<dbReference type="Gene3D" id="3.10.50.10">
    <property type="match status" value="1"/>
</dbReference>
<feature type="disulfide bond" evidence="12">
    <location>
        <begin position="123"/>
        <end position="137"/>
    </location>
</feature>
<gene>
    <name evidence="17" type="ORF">QQX98_002515</name>
</gene>
<dbReference type="SMART" id="SM00636">
    <property type="entry name" value="Glyco_18"/>
    <property type="match status" value="1"/>
</dbReference>
<keyword evidence="7 13" id="KW-0378">Hydrolase</keyword>
<evidence type="ECO:0000256" key="11">
    <source>
        <dbReference type="ARBA" id="ARBA00023326"/>
    </source>
</evidence>
<keyword evidence="10 13" id="KW-0326">Glycosidase</keyword>
<evidence type="ECO:0000256" key="7">
    <source>
        <dbReference type="ARBA" id="ARBA00022801"/>
    </source>
</evidence>
<protein>
    <recommendedName>
        <fullName evidence="4">chitinase</fullName>
        <ecNumber evidence="4">3.2.1.14</ecNumber>
    </recommendedName>
</protein>
<dbReference type="InterPro" id="IPR001002">
    <property type="entry name" value="Chitin-bd_1"/>
</dbReference>
<dbReference type="Gene3D" id="3.20.20.80">
    <property type="entry name" value="Glycosidases"/>
    <property type="match status" value="1"/>
</dbReference>
<evidence type="ECO:0000256" key="1">
    <source>
        <dbReference type="ARBA" id="ARBA00000822"/>
    </source>
</evidence>
<evidence type="ECO:0000256" key="12">
    <source>
        <dbReference type="PROSITE-ProRule" id="PRU00261"/>
    </source>
</evidence>
<dbReference type="SUPFAM" id="SSF54556">
    <property type="entry name" value="Chitinase insertion domain"/>
    <property type="match status" value="1"/>
</dbReference>
<dbReference type="InterPro" id="IPR011583">
    <property type="entry name" value="Chitinase_II/V-like_cat"/>
</dbReference>
<dbReference type="InterPro" id="IPR001579">
    <property type="entry name" value="Glyco_hydro_18_chit_AS"/>
</dbReference>
<accession>A0ABR1HJ83</accession>
<evidence type="ECO:0000256" key="9">
    <source>
        <dbReference type="ARBA" id="ARBA00023277"/>
    </source>
</evidence>
<keyword evidence="14" id="KW-0732">Signal</keyword>
<keyword evidence="12" id="KW-1015">Disulfide bond</keyword>
<evidence type="ECO:0000256" key="3">
    <source>
        <dbReference type="ARBA" id="ARBA00008682"/>
    </source>
</evidence>
<evidence type="ECO:0000256" key="14">
    <source>
        <dbReference type="SAM" id="SignalP"/>
    </source>
</evidence>
<dbReference type="PANTHER" id="PTHR11177">
    <property type="entry name" value="CHITINASE"/>
    <property type="match status" value="1"/>
</dbReference>
<keyword evidence="11" id="KW-0624">Polysaccharide degradation</keyword>
<dbReference type="InterPro" id="IPR050314">
    <property type="entry name" value="Glycosyl_Hydrlase_18"/>
</dbReference>